<dbReference type="GO" id="GO:0008757">
    <property type="term" value="F:S-adenosylmethionine-dependent methyltransferase activity"/>
    <property type="evidence" value="ECO:0007669"/>
    <property type="project" value="InterPro"/>
</dbReference>
<dbReference type="InterPro" id="IPR037151">
    <property type="entry name" value="AlkB-like_sf"/>
</dbReference>
<dbReference type="GO" id="GO:0030488">
    <property type="term" value="P:tRNA methylation"/>
    <property type="evidence" value="ECO:0007669"/>
    <property type="project" value="TreeGrafter"/>
</dbReference>
<dbReference type="InterPro" id="IPR029063">
    <property type="entry name" value="SAM-dependent_MTases_sf"/>
</dbReference>
<name>A0AAD9D6F9_9STRA</name>
<dbReference type="GO" id="GO:0005634">
    <property type="term" value="C:nucleus"/>
    <property type="evidence" value="ECO:0007669"/>
    <property type="project" value="TreeGrafter"/>
</dbReference>
<organism evidence="5 6">
    <name type="scientific">Skeletonema marinoi</name>
    <dbReference type="NCBI Taxonomy" id="267567"/>
    <lineage>
        <taxon>Eukaryota</taxon>
        <taxon>Sar</taxon>
        <taxon>Stramenopiles</taxon>
        <taxon>Ochrophyta</taxon>
        <taxon>Bacillariophyta</taxon>
        <taxon>Coscinodiscophyceae</taxon>
        <taxon>Thalassiosirophycidae</taxon>
        <taxon>Thalassiosirales</taxon>
        <taxon>Skeletonemataceae</taxon>
        <taxon>Skeletonema</taxon>
        <taxon>Skeletonema marinoi-dohrnii complex</taxon>
    </lineage>
</organism>
<dbReference type="GO" id="GO:0000049">
    <property type="term" value="F:tRNA binding"/>
    <property type="evidence" value="ECO:0007669"/>
    <property type="project" value="TreeGrafter"/>
</dbReference>
<sequence>MEFRKAIDDGDESNMRKLVYLPPRSLAVLSRDARYKYEHMIVSRMTDTVNGEIIPRKLRVSLTLRTALTAPVFDKGIGKISLAQSKVPQSHLPKYESKVFPPRWGQLSDAALANASSKNGDEEDSPVDRSDLITPETESKHVHAVYDAIATQWHHTRGKRGVLWPGATQFIESLPPGSIIADVGCGDGKYFAEILKHSYVIGTDISEPLLKTAATRGDDADDGKRKNIDGPQYQRLSKAKRALSENPSVAVADCLHIPLRSNSCDAAISIAVMHHLSTEARRIRCLAELKRIVKVGGRFNVQAWALEQETDSKRKFHGTDLLVPFNAQPKYLQTQAKSSENDDNSQQPSSAESKGKGVAQMMAEQYDGAEFDSKKNLVVFQRYCHMYRKGELESLCQRVPGLEVLESAYEKGNWVITCRVCE</sequence>
<comment type="caution">
    <text evidence="5">The sequence shown here is derived from an EMBL/GenBank/DDBJ whole genome shotgun (WGS) entry which is preliminary data.</text>
</comment>
<dbReference type="CDD" id="cd02440">
    <property type="entry name" value="AdoMet_MTases"/>
    <property type="match status" value="1"/>
</dbReference>
<keyword evidence="2 5" id="KW-0808">Transferase</keyword>
<evidence type="ECO:0000259" key="4">
    <source>
        <dbReference type="Pfam" id="PF08241"/>
    </source>
</evidence>
<protein>
    <submittedName>
        <fullName evidence="5">Methyltransferase</fullName>
        <ecNumber evidence="5">2.1.1.-</ecNumber>
    </submittedName>
</protein>
<feature type="domain" description="Methyltransferase type 11" evidence="4">
    <location>
        <begin position="182"/>
        <end position="299"/>
    </location>
</feature>
<evidence type="ECO:0000256" key="1">
    <source>
        <dbReference type="ARBA" id="ARBA00022603"/>
    </source>
</evidence>
<dbReference type="Pfam" id="PF08241">
    <property type="entry name" value="Methyltransf_11"/>
    <property type="match status" value="1"/>
</dbReference>
<dbReference type="EMBL" id="JATAAI010000037">
    <property type="protein sequence ID" value="KAK1734655.1"/>
    <property type="molecule type" value="Genomic_DNA"/>
</dbReference>
<evidence type="ECO:0000256" key="2">
    <source>
        <dbReference type="ARBA" id="ARBA00022679"/>
    </source>
</evidence>
<dbReference type="GO" id="GO:0106335">
    <property type="term" value="F:tRNA (5-carboxymethyluridine(34)-5-O)-methyltransferase activity"/>
    <property type="evidence" value="ECO:0007669"/>
    <property type="project" value="TreeGrafter"/>
</dbReference>
<proteinExistence type="predicted"/>
<feature type="compositionally biased region" description="Polar residues" evidence="3">
    <location>
        <begin position="334"/>
        <end position="352"/>
    </location>
</feature>
<reference evidence="5" key="1">
    <citation type="submission" date="2023-06" db="EMBL/GenBank/DDBJ databases">
        <title>Survivors Of The Sea: Transcriptome response of Skeletonema marinoi to long-term dormancy.</title>
        <authorList>
            <person name="Pinder M.I.M."/>
            <person name="Kourtchenko O."/>
            <person name="Robertson E.K."/>
            <person name="Larsson T."/>
            <person name="Maumus F."/>
            <person name="Osuna-Cruz C.M."/>
            <person name="Vancaester E."/>
            <person name="Stenow R."/>
            <person name="Vandepoele K."/>
            <person name="Ploug H."/>
            <person name="Bruchert V."/>
            <person name="Godhe A."/>
            <person name="Topel M."/>
        </authorList>
    </citation>
    <scope>NUCLEOTIDE SEQUENCE</scope>
    <source>
        <strain evidence="5">R05AC</strain>
    </source>
</reference>
<accession>A0AAD9D6F9</accession>
<gene>
    <name evidence="5" type="ORF">QTG54_014528</name>
</gene>
<evidence type="ECO:0000313" key="6">
    <source>
        <dbReference type="Proteomes" id="UP001224775"/>
    </source>
</evidence>
<dbReference type="EC" id="2.1.1.-" evidence="5"/>
<dbReference type="SUPFAM" id="SSF53335">
    <property type="entry name" value="S-adenosyl-L-methionine-dependent methyltransferases"/>
    <property type="match status" value="1"/>
</dbReference>
<dbReference type="InterPro" id="IPR013216">
    <property type="entry name" value="Methyltransf_11"/>
</dbReference>
<feature type="region of interest" description="Disordered" evidence="3">
    <location>
        <begin position="334"/>
        <end position="359"/>
    </location>
</feature>
<dbReference type="Gene3D" id="3.40.50.150">
    <property type="entry name" value="Vaccinia Virus protein VP39"/>
    <property type="match status" value="1"/>
</dbReference>
<keyword evidence="6" id="KW-1185">Reference proteome</keyword>
<dbReference type="Gene3D" id="2.60.120.590">
    <property type="entry name" value="Alpha-ketoglutarate-dependent dioxygenase AlkB-like"/>
    <property type="match status" value="1"/>
</dbReference>
<keyword evidence="1 5" id="KW-0489">Methyltransferase</keyword>
<evidence type="ECO:0000313" key="5">
    <source>
        <dbReference type="EMBL" id="KAK1734655.1"/>
    </source>
</evidence>
<dbReference type="GO" id="GO:0002098">
    <property type="term" value="P:tRNA wobble uridine modification"/>
    <property type="evidence" value="ECO:0007669"/>
    <property type="project" value="TreeGrafter"/>
</dbReference>
<dbReference type="InterPro" id="IPR051422">
    <property type="entry name" value="AlkB_tRNA_MeTrf/Diox"/>
</dbReference>
<dbReference type="GO" id="GO:0005737">
    <property type="term" value="C:cytoplasm"/>
    <property type="evidence" value="ECO:0007669"/>
    <property type="project" value="TreeGrafter"/>
</dbReference>
<evidence type="ECO:0000256" key="3">
    <source>
        <dbReference type="SAM" id="MobiDB-lite"/>
    </source>
</evidence>
<dbReference type="Proteomes" id="UP001224775">
    <property type="component" value="Unassembled WGS sequence"/>
</dbReference>
<dbReference type="PANTHER" id="PTHR13069">
    <property type="entry name" value="ALKYLATED DNA REPAIR PROTEIN ALKB HOMOLOG 8"/>
    <property type="match status" value="1"/>
</dbReference>
<dbReference type="PANTHER" id="PTHR13069:SF21">
    <property type="entry name" value="ALKYLATED DNA REPAIR PROTEIN ALKB HOMOLOG 8"/>
    <property type="match status" value="1"/>
</dbReference>
<dbReference type="AlphaFoldDB" id="A0AAD9D6F9"/>
<dbReference type="SUPFAM" id="SSF51197">
    <property type="entry name" value="Clavaminate synthase-like"/>
    <property type="match status" value="1"/>
</dbReference>